<dbReference type="EMBL" id="LAHD01000110">
    <property type="protein sequence ID" value="PHJ97695.1"/>
    <property type="molecule type" value="Genomic_DNA"/>
</dbReference>
<reference evidence="1 2" key="1">
    <citation type="submission" date="2015-02" db="EMBL/GenBank/DDBJ databases">
        <title>Nostoc linckia genome annotation.</title>
        <authorList>
            <person name="Zhou Z."/>
        </authorList>
    </citation>
    <scope>NUCLEOTIDE SEQUENCE [LARGE SCALE GENOMIC DNA]</scope>
    <source>
        <strain evidence="2">z8</strain>
    </source>
</reference>
<accession>A0A9Q5Z7J3</accession>
<dbReference type="AlphaFoldDB" id="A0A9Q5Z7J3"/>
<evidence type="ECO:0000313" key="2">
    <source>
        <dbReference type="Proteomes" id="UP000222310"/>
    </source>
</evidence>
<dbReference type="GeneID" id="57094243"/>
<comment type="caution">
    <text evidence="1">The sequence shown here is derived from an EMBL/GenBank/DDBJ whole genome shotgun (WGS) entry which is preliminary data.</text>
</comment>
<proteinExistence type="predicted"/>
<organism evidence="1 2">
    <name type="scientific">Nostoc linckia z8</name>
    <dbReference type="NCBI Taxonomy" id="1628746"/>
    <lineage>
        <taxon>Bacteria</taxon>
        <taxon>Bacillati</taxon>
        <taxon>Cyanobacteriota</taxon>
        <taxon>Cyanophyceae</taxon>
        <taxon>Nostocales</taxon>
        <taxon>Nostocaceae</taxon>
        <taxon>Nostoc</taxon>
    </lineage>
</organism>
<evidence type="ECO:0000313" key="1">
    <source>
        <dbReference type="EMBL" id="PHJ97695.1"/>
    </source>
</evidence>
<name>A0A9Q5Z7J3_NOSLI</name>
<dbReference type="Proteomes" id="UP000222310">
    <property type="component" value="Unassembled WGS sequence"/>
</dbReference>
<gene>
    <name evidence="1" type="ORF">VF08_28270</name>
</gene>
<sequence>MRYKGILNFDLDQVNLGELVCLQETDTISAAAIAQILISFTLNDTFIHCLVVLYQNRIQESVVRIQLGILYDWRIAQLSRVRERLNKWV</sequence>
<dbReference type="RefSeq" id="WP_099071137.1">
    <property type="nucleotide sequence ID" value="NZ_LAHD01000110.1"/>
</dbReference>
<protein>
    <submittedName>
        <fullName evidence="1">Uncharacterized protein</fullName>
    </submittedName>
</protein>